<protein>
    <recommendedName>
        <fullName evidence="2">histidine kinase</fullName>
        <ecNumber evidence="2">2.7.13.3</ecNumber>
    </recommendedName>
</protein>
<dbReference type="Pfam" id="PF00512">
    <property type="entry name" value="HisKA"/>
    <property type="match status" value="1"/>
</dbReference>
<keyword evidence="6" id="KW-0902">Two-component regulatory system</keyword>
<evidence type="ECO:0000256" key="6">
    <source>
        <dbReference type="ARBA" id="ARBA00023012"/>
    </source>
</evidence>
<evidence type="ECO:0000313" key="9">
    <source>
        <dbReference type="EMBL" id="HIX87219.1"/>
    </source>
</evidence>
<dbReference type="SUPFAM" id="SSF55874">
    <property type="entry name" value="ATPase domain of HSP90 chaperone/DNA topoisomerase II/histidine kinase"/>
    <property type="match status" value="1"/>
</dbReference>
<feature type="transmembrane region" description="Helical" evidence="7">
    <location>
        <begin position="186"/>
        <end position="212"/>
    </location>
</feature>
<name>A0A9D2BQ95_9BACT</name>
<dbReference type="InterPro" id="IPR003594">
    <property type="entry name" value="HATPase_dom"/>
</dbReference>
<accession>A0A9D2BQ95</accession>
<keyword evidence="5 9" id="KW-0418">Kinase</keyword>
<feature type="domain" description="Histidine kinase" evidence="8">
    <location>
        <begin position="227"/>
        <end position="446"/>
    </location>
</feature>
<dbReference type="Gene3D" id="1.10.287.130">
    <property type="match status" value="1"/>
</dbReference>
<evidence type="ECO:0000256" key="3">
    <source>
        <dbReference type="ARBA" id="ARBA00022553"/>
    </source>
</evidence>
<dbReference type="InterPro" id="IPR050736">
    <property type="entry name" value="Sensor_HK_Regulatory"/>
</dbReference>
<dbReference type="GO" id="GO:0000155">
    <property type="term" value="F:phosphorelay sensor kinase activity"/>
    <property type="evidence" value="ECO:0007669"/>
    <property type="project" value="InterPro"/>
</dbReference>
<dbReference type="Pfam" id="PF02518">
    <property type="entry name" value="HATPase_c"/>
    <property type="match status" value="1"/>
</dbReference>
<comment type="catalytic activity">
    <reaction evidence="1">
        <text>ATP + protein L-histidine = ADP + protein N-phospho-L-histidine.</text>
        <dbReference type="EC" id="2.7.13.3"/>
    </reaction>
</comment>
<evidence type="ECO:0000256" key="2">
    <source>
        <dbReference type="ARBA" id="ARBA00012438"/>
    </source>
</evidence>
<keyword evidence="7" id="KW-0812">Transmembrane</keyword>
<gene>
    <name evidence="9" type="ORF">H9848_11540</name>
</gene>
<dbReference type="SMART" id="SM00387">
    <property type="entry name" value="HATPase_c"/>
    <property type="match status" value="1"/>
</dbReference>
<organism evidence="9 10">
    <name type="scientific">Candidatus Parabacteroides intestinigallinarum</name>
    <dbReference type="NCBI Taxonomy" id="2838722"/>
    <lineage>
        <taxon>Bacteria</taxon>
        <taxon>Pseudomonadati</taxon>
        <taxon>Bacteroidota</taxon>
        <taxon>Bacteroidia</taxon>
        <taxon>Bacteroidales</taxon>
        <taxon>Tannerellaceae</taxon>
        <taxon>Parabacteroides</taxon>
    </lineage>
</organism>
<dbReference type="PANTHER" id="PTHR43711">
    <property type="entry name" value="TWO-COMPONENT HISTIDINE KINASE"/>
    <property type="match status" value="1"/>
</dbReference>
<dbReference type="EMBL" id="DXEN01000084">
    <property type="protein sequence ID" value="HIX87219.1"/>
    <property type="molecule type" value="Genomic_DNA"/>
</dbReference>
<dbReference type="InterPro" id="IPR004358">
    <property type="entry name" value="Sig_transdc_His_kin-like_C"/>
</dbReference>
<evidence type="ECO:0000256" key="1">
    <source>
        <dbReference type="ARBA" id="ARBA00000085"/>
    </source>
</evidence>
<dbReference type="SUPFAM" id="SSF47384">
    <property type="entry name" value="Homodimeric domain of signal transducing histidine kinase"/>
    <property type="match status" value="1"/>
</dbReference>
<dbReference type="InterPro" id="IPR036890">
    <property type="entry name" value="HATPase_C_sf"/>
</dbReference>
<proteinExistence type="predicted"/>
<comment type="caution">
    <text evidence="9">The sequence shown here is derived from an EMBL/GenBank/DDBJ whole genome shotgun (WGS) entry which is preliminary data.</text>
</comment>
<dbReference type="InterPro" id="IPR036097">
    <property type="entry name" value="HisK_dim/P_sf"/>
</dbReference>
<evidence type="ECO:0000256" key="7">
    <source>
        <dbReference type="SAM" id="Phobius"/>
    </source>
</evidence>
<dbReference type="SMART" id="SM00388">
    <property type="entry name" value="HisKA"/>
    <property type="match status" value="1"/>
</dbReference>
<dbReference type="Gene3D" id="3.30.565.10">
    <property type="entry name" value="Histidine kinase-like ATPase, C-terminal domain"/>
    <property type="match status" value="1"/>
</dbReference>
<dbReference type="PROSITE" id="PS50109">
    <property type="entry name" value="HIS_KIN"/>
    <property type="match status" value="1"/>
</dbReference>
<keyword evidence="7" id="KW-0472">Membrane</keyword>
<evidence type="ECO:0000256" key="5">
    <source>
        <dbReference type="ARBA" id="ARBA00022777"/>
    </source>
</evidence>
<dbReference type="AlphaFoldDB" id="A0A9D2BQ95"/>
<dbReference type="PANTHER" id="PTHR43711:SF31">
    <property type="entry name" value="HISTIDINE KINASE"/>
    <property type="match status" value="1"/>
</dbReference>
<sequence>MNGKYIKILTALGLVAIVAIQSLWLVNTYRLIEEGLTRTANRLFPKAVIDEAIERLKGLGQEQEEDDDSINAVHSFNWEESSDEKAMLDFITTALHQYADSVYHSSVSLPLLDSVFTEALGKENIHAELVCQVVDSTGNVLREKEREKMKPSSRTIMTQPVFINEAHTEAVRAVIVNPYWIAFRQMGAMLVATVLLILFVAACIVYQVRIIIKQNKIARIRQDFTYAMIHDMKTPISTISMAGHTLESGLLDSKPELRKRYFTILNEESAHLLSLSEKILTIAKLEQSRLRLVRNEVDLPKLFDELVKKFEVKTEKKATFEVDCPSLPPFLADEEYLKEAISNLIDNSLKYSGDTVRIRLSAKVEDGFIRISVRDNGWGIPLKRRKRIFEKFDRGGLEYKKDKKVSGFGLGLNYVYRVITAMGGKVELDSVEGAYSEFILSLPIEEEKA</sequence>
<dbReference type="CDD" id="cd00082">
    <property type="entry name" value="HisKA"/>
    <property type="match status" value="1"/>
</dbReference>
<reference evidence="9" key="1">
    <citation type="journal article" date="2021" name="PeerJ">
        <title>Extensive microbial diversity within the chicken gut microbiome revealed by metagenomics and culture.</title>
        <authorList>
            <person name="Gilroy R."/>
            <person name="Ravi A."/>
            <person name="Getino M."/>
            <person name="Pursley I."/>
            <person name="Horton D.L."/>
            <person name="Alikhan N.F."/>
            <person name="Baker D."/>
            <person name="Gharbi K."/>
            <person name="Hall N."/>
            <person name="Watson M."/>
            <person name="Adriaenssens E.M."/>
            <person name="Foster-Nyarko E."/>
            <person name="Jarju S."/>
            <person name="Secka A."/>
            <person name="Antonio M."/>
            <person name="Oren A."/>
            <person name="Chaudhuri R.R."/>
            <person name="La Ragione R."/>
            <person name="Hildebrand F."/>
            <person name="Pallen M.J."/>
        </authorList>
    </citation>
    <scope>NUCLEOTIDE SEQUENCE</scope>
    <source>
        <strain evidence="9">ChiHecec2B26-12326</strain>
    </source>
</reference>
<dbReference type="InterPro" id="IPR005467">
    <property type="entry name" value="His_kinase_dom"/>
</dbReference>
<evidence type="ECO:0000313" key="10">
    <source>
        <dbReference type="Proteomes" id="UP000823847"/>
    </source>
</evidence>
<dbReference type="Proteomes" id="UP000823847">
    <property type="component" value="Unassembled WGS sequence"/>
</dbReference>
<evidence type="ECO:0000259" key="8">
    <source>
        <dbReference type="PROSITE" id="PS50109"/>
    </source>
</evidence>
<dbReference type="EC" id="2.7.13.3" evidence="2"/>
<dbReference type="CDD" id="cd00075">
    <property type="entry name" value="HATPase"/>
    <property type="match status" value="1"/>
</dbReference>
<dbReference type="InterPro" id="IPR003661">
    <property type="entry name" value="HisK_dim/P_dom"/>
</dbReference>
<reference evidence="9" key="2">
    <citation type="submission" date="2021-04" db="EMBL/GenBank/DDBJ databases">
        <authorList>
            <person name="Gilroy R."/>
        </authorList>
    </citation>
    <scope>NUCLEOTIDE SEQUENCE</scope>
    <source>
        <strain evidence="9">ChiHecec2B26-12326</strain>
    </source>
</reference>
<keyword evidence="7" id="KW-1133">Transmembrane helix</keyword>
<dbReference type="PRINTS" id="PR00344">
    <property type="entry name" value="BCTRLSENSOR"/>
</dbReference>
<evidence type="ECO:0000256" key="4">
    <source>
        <dbReference type="ARBA" id="ARBA00022679"/>
    </source>
</evidence>
<keyword evidence="3" id="KW-0597">Phosphoprotein</keyword>
<keyword evidence="4" id="KW-0808">Transferase</keyword>